<dbReference type="InterPro" id="IPR015793">
    <property type="entry name" value="Pyrv_Knase_brl"/>
</dbReference>
<feature type="domain" description="Pyruvate kinase barrel" evidence="12">
    <location>
        <begin position="5"/>
        <end position="184"/>
    </location>
</feature>
<dbReference type="PANTHER" id="PTHR11817">
    <property type="entry name" value="PYRUVATE KINASE"/>
    <property type="match status" value="1"/>
</dbReference>
<dbReference type="Gene3D" id="1.10.1040.10">
    <property type="entry name" value="N-(1-d-carboxylethyl)-l-norvaline Dehydrogenase, domain 2"/>
    <property type="match status" value="1"/>
</dbReference>
<evidence type="ECO:0000256" key="10">
    <source>
        <dbReference type="ARBA" id="ARBA00023152"/>
    </source>
</evidence>
<evidence type="ECO:0000256" key="9">
    <source>
        <dbReference type="ARBA" id="ARBA00022842"/>
    </source>
</evidence>
<dbReference type="EC" id="2.7.1.40" evidence="3"/>
<evidence type="ECO:0000313" key="14">
    <source>
        <dbReference type="EMBL" id="EKS28650.1"/>
    </source>
</evidence>
<dbReference type="EMBL" id="AGWZ01000001">
    <property type="protein sequence ID" value="EKS28650.1"/>
    <property type="molecule type" value="Genomic_DNA"/>
</dbReference>
<dbReference type="SUPFAM" id="SSF50800">
    <property type="entry name" value="PK beta-barrel domain-like"/>
    <property type="match status" value="1"/>
</dbReference>
<dbReference type="InterPro" id="IPR001697">
    <property type="entry name" value="Pyr_Knase"/>
</dbReference>
<evidence type="ECO:0000313" key="15">
    <source>
        <dbReference type="Proteomes" id="UP000001342"/>
    </source>
</evidence>
<dbReference type="Proteomes" id="UP000001342">
    <property type="component" value="Unassembled WGS sequence"/>
</dbReference>
<accession>A0ABN0I760</accession>
<evidence type="ECO:0000256" key="4">
    <source>
        <dbReference type="ARBA" id="ARBA00022679"/>
    </source>
</evidence>
<dbReference type="SUPFAM" id="SSF51621">
    <property type="entry name" value="Phosphoenolpyruvate/pyruvate domain"/>
    <property type="match status" value="1"/>
</dbReference>
<reference evidence="14 15" key="1">
    <citation type="submission" date="2012-04" db="EMBL/GenBank/DDBJ databases">
        <title>The Genome Sequence of Afipia felis ATCC 53690.</title>
        <authorList>
            <consortium name="The Broad Institute Genome Sequencing Platform"/>
            <person name="Earl A."/>
            <person name="Ward D."/>
            <person name="Feldgarden M."/>
            <person name="Gevers D."/>
            <person name="Huys G."/>
            <person name="Walker B."/>
            <person name="Young S.K."/>
            <person name="Zeng Q."/>
            <person name="Gargeya S."/>
            <person name="Fitzgerald M."/>
            <person name="Haas B."/>
            <person name="Abouelleil A."/>
            <person name="Alvarado L."/>
            <person name="Arachchi H.M."/>
            <person name="Berlin A."/>
            <person name="Chapman S.B."/>
            <person name="Goldberg J."/>
            <person name="Griggs A."/>
            <person name="Gujja S."/>
            <person name="Hansen M."/>
            <person name="Howarth C."/>
            <person name="Imamovic A."/>
            <person name="Larimer J."/>
            <person name="McCowen C."/>
            <person name="Montmayeur A."/>
            <person name="Murphy C."/>
            <person name="Neiman D."/>
            <person name="Pearson M."/>
            <person name="Priest M."/>
            <person name="Roberts A."/>
            <person name="Saif S."/>
            <person name="Shea T."/>
            <person name="Sisk P."/>
            <person name="Sykes S."/>
            <person name="Wortman J."/>
            <person name="Nusbaum C."/>
            <person name="Birren B."/>
        </authorList>
    </citation>
    <scope>NUCLEOTIDE SEQUENCE [LARGE SCALE GENOMIC DNA]</scope>
    <source>
        <strain evidence="14 15">ATCC 53690</strain>
    </source>
</reference>
<comment type="similarity">
    <text evidence="2">Belongs to the pyruvate kinase family.</text>
</comment>
<evidence type="ECO:0000256" key="5">
    <source>
        <dbReference type="ARBA" id="ARBA00022723"/>
    </source>
</evidence>
<evidence type="ECO:0000256" key="2">
    <source>
        <dbReference type="ARBA" id="ARBA00008663"/>
    </source>
</evidence>
<evidence type="ECO:0000256" key="1">
    <source>
        <dbReference type="ARBA" id="ARBA00004997"/>
    </source>
</evidence>
<dbReference type="InterPro" id="IPR029154">
    <property type="entry name" value="HIBADH-like_NADP-bd"/>
</dbReference>
<dbReference type="InterPro" id="IPR040442">
    <property type="entry name" value="Pyrv_kinase-like_dom_sf"/>
</dbReference>
<keyword evidence="10" id="KW-0324">Glycolysis</keyword>
<keyword evidence="15" id="KW-1185">Reference proteome</keyword>
<keyword evidence="9" id="KW-0460">Magnesium</keyword>
<gene>
    <name evidence="14" type="ORF">HMPREF9697_01178</name>
</gene>
<dbReference type="InterPro" id="IPR011037">
    <property type="entry name" value="Pyrv_Knase-like_insert_dom_sf"/>
</dbReference>
<evidence type="ECO:0000256" key="11">
    <source>
        <dbReference type="ARBA" id="ARBA00023317"/>
    </source>
</evidence>
<organism evidence="14 15">
    <name type="scientific">Afipia felis ATCC 53690</name>
    <dbReference type="NCBI Taxonomy" id="883080"/>
    <lineage>
        <taxon>Bacteria</taxon>
        <taxon>Pseudomonadati</taxon>
        <taxon>Pseudomonadota</taxon>
        <taxon>Alphaproteobacteria</taxon>
        <taxon>Hyphomicrobiales</taxon>
        <taxon>Nitrobacteraceae</taxon>
        <taxon>Afipia</taxon>
    </lineage>
</organism>
<dbReference type="InterPro" id="IPR015806">
    <property type="entry name" value="Pyrv_Knase_insert_dom_sf"/>
</dbReference>
<keyword evidence="8" id="KW-0067">ATP-binding</keyword>
<dbReference type="InterPro" id="IPR008927">
    <property type="entry name" value="6-PGluconate_DH-like_C_sf"/>
</dbReference>
<sequence>MSRNRRAKIVATLGPASSSPEMIRKLYDAGVDMFRLNFSHGTHEDHRARYEAIRAVEREVGTPIAILQDLQGPKIRLGPLEGGKRELTNGSTVRFVCEKTAKGNDLPLPHKEVFDAIVPGNQLLIDDGKVRLSATGVGEGYIDARVIAGGIVSDRKGVNLPDTILALSPITEKDRVDLAFGLELKNITHVGANGDGQTTKVANQIIVALNIEAVAEALIFASKAGADPAKVRQALMGGFASSRILEVHGERMIKRTFDPGFRIELHQKDLNLALQGAKALGVALPNTAMAQELFNTCAANGGKAWDHSGMVKALELMANHAVAGKK</sequence>
<evidence type="ECO:0000256" key="3">
    <source>
        <dbReference type="ARBA" id="ARBA00012142"/>
    </source>
</evidence>
<dbReference type="InterPro" id="IPR015813">
    <property type="entry name" value="Pyrv/PenolPyrv_kinase-like_dom"/>
</dbReference>
<protein>
    <recommendedName>
        <fullName evidence="3">pyruvate kinase</fullName>
        <ecNumber evidence="3">2.7.1.40</ecNumber>
    </recommendedName>
</protein>
<dbReference type="Gene3D" id="2.40.33.10">
    <property type="entry name" value="PK beta-barrel domain-like"/>
    <property type="match status" value="1"/>
</dbReference>
<dbReference type="InterPro" id="IPR013328">
    <property type="entry name" value="6PGD_dom2"/>
</dbReference>
<keyword evidence="7" id="KW-0418">Kinase</keyword>
<keyword evidence="4" id="KW-0808">Transferase</keyword>
<evidence type="ECO:0000259" key="12">
    <source>
        <dbReference type="Pfam" id="PF00224"/>
    </source>
</evidence>
<dbReference type="RefSeq" id="WP_002716250.1">
    <property type="nucleotide sequence ID" value="NZ_KB375270.1"/>
</dbReference>
<keyword evidence="5" id="KW-0479">Metal-binding</keyword>
<feature type="domain" description="3-hydroxyisobutyrate dehydrogenase-like NAD-binding" evidence="13">
    <location>
        <begin position="194"/>
        <end position="314"/>
    </location>
</feature>
<name>A0ABN0I760_AFIFE</name>
<comment type="caution">
    <text evidence="14">The sequence shown here is derived from an EMBL/GenBank/DDBJ whole genome shotgun (WGS) entry which is preliminary data.</text>
</comment>
<dbReference type="Pfam" id="PF00224">
    <property type="entry name" value="PK"/>
    <property type="match status" value="1"/>
</dbReference>
<comment type="pathway">
    <text evidence="1">Carbohydrate degradation; glycolysis; pyruvate from D-glyceraldehyde 3-phosphate: step 5/5.</text>
</comment>
<keyword evidence="11" id="KW-0670">Pyruvate</keyword>
<dbReference type="SUPFAM" id="SSF48179">
    <property type="entry name" value="6-phosphogluconate dehydrogenase C-terminal domain-like"/>
    <property type="match status" value="1"/>
</dbReference>
<evidence type="ECO:0000259" key="13">
    <source>
        <dbReference type="Pfam" id="PF14833"/>
    </source>
</evidence>
<evidence type="ECO:0000256" key="7">
    <source>
        <dbReference type="ARBA" id="ARBA00022777"/>
    </source>
</evidence>
<evidence type="ECO:0000256" key="8">
    <source>
        <dbReference type="ARBA" id="ARBA00022840"/>
    </source>
</evidence>
<dbReference type="Gene3D" id="3.20.20.60">
    <property type="entry name" value="Phosphoenolpyruvate-binding domains"/>
    <property type="match status" value="1"/>
</dbReference>
<keyword evidence="6" id="KW-0547">Nucleotide-binding</keyword>
<dbReference type="Pfam" id="PF14833">
    <property type="entry name" value="NAD_binding_11"/>
    <property type="match status" value="1"/>
</dbReference>
<proteinExistence type="inferred from homology"/>
<evidence type="ECO:0000256" key="6">
    <source>
        <dbReference type="ARBA" id="ARBA00022741"/>
    </source>
</evidence>